<reference evidence="1 2" key="1">
    <citation type="submission" date="2017-02" db="EMBL/GenBank/DDBJ databases">
        <authorList>
            <person name="Peterson S.W."/>
        </authorList>
    </citation>
    <scope>NUCLEOTIDE SEQUENCE [LARGE SCALE GENOMIC DNA]</scope>
    <source>
        <strain evidence="1 2">DSM 22323</strain>
    </source>
</reference>
<sequence>MRFFVLLISTLLVLSCSENKENDTYEIYNTILKDQVSTYGILLSYYDFSQKLSEKEEIGRSKRIEDSLIKSKSLTYYLSPKLSILDTLNPSDEFRVSKEEQLIVEFRPNYSTKNIDFSKLRQLEIGKRIDKSLPIDDNQPHRTFLGDYDLSEPIFYAQNKAVIRLQHNCGSKCGVGILIYLVKNKSSWKITEIKDIWIS</sequence>
<dbReference type="PROSITE" id="PS51257">
    <property type="entry name" value="PROKAR_LIPOPROTEIN"/>
    <property type="match status" value="1"/>
</dbReference>
<dbReference type="Proteomes" id="UP000191112">
    <property type="component" value="Unassembled WGS sequence"/>
</dbReference>
<evidence type="ECO:0000313" key="2">
    <source>
        <dbReference type="Proteomes" id="UP000191112"/>
    </source>
</evidence>
<dbReference type="EMBL" id="FUYZ01000005">
    <property type="protein sequence ID" value="SKB90193.1"/>
    <property type="molecule type" value="Genomic_DNA"/>
</dbReference>
<dbReference type="RefSeq" id="WP_144038338.1">
    <property type="nucleotide sequence ID" value="NZ_FUYZ01000005.1"/>
</dbReference>
<dbReference type="STRING" id="619805.SAMN05660477_01720"/>
<evidence type="ECO:0008006" key="3">
    <source>
        <dbReference type="Google" id="ProtNLM"/>
    </source>
</evidence>
<dbReference type="OrthoDB" id="714084at2"/>
<evidence type="ECO:0000313" key="1">
    <source>
        <dbReference type="EMBL" id="SKB90193.1"/>
    </source>
</evidence>
<dbReference type="AlphaFoldDB" id="A0A1T5F1Z8"/>
<gene>
    <name evidence="1" type="ORF">SAMN05660477_01720</name>
</gene>
<name>A0A1T5F1Z8_9FLAO</name>
<protein>
    <recommendedName>
        <fullName evidence="3">Lipoprotein</fullName>
    </recommendedName>
</protein>
<organism evidence="1 2">
    <name type="scientific">Soonwooa buanensis</name>
    <dbReference type="NCBI Taxonomy" id="619805"/>
    <lineage>
        <taxon>Bacteria</taxon>
        <taxon>Pseudomonadati</taxon>
        <taxon>Bacteroidota</taxon>
        <taxon>Flavobacteriia</taxon>
        <taxon>Flavobacteriales</taxon>
        <taxon>Weeksellaceae</taxon>
        <taxon>Chryseobacterium group</taxon>
        <taxon>Soonwooa</taxon>
    </lineage>
</organism>
<keyword evidence="2" id="KW-1185">Reference proteome</keyword>
<accession>A0A1T5F1Z8</accession>
<proteinExistence type="predicted"/>